<keyword evidence="4" id="KW-0788">Thiol protease</keyword>
<feature type="chain" id="PRO_5045097702" evidence="7">
    <location>
        <begin position="28"/>
        <end position="359"/>
    </location>
</feature>
<evidence type="ECO:0000259" key="8">
    <source>
        <dbReference type="SMART" id="SM00645"/>
    </source>
</evidence>
<dbReference type="Gene3D" id="3.90.70.10">
    <property type="entry name" value="Cysteine proteinases"/>
    <property type="match status" value="1"/>
</dbReference>
<dbReference type="InterPro" id="IPR025660">
    <property type="entry name" value="Pept_his_AS"/>
</dbReference>
<keyword evidence="7" id="KW-0732">Signal</keyword>
<dbReference type="CDD" id="cd02248">
    <property type="entry name" value="Peptidase_C1A"/>
    <property type="match status" value="1"/>
</dbReference>
<dbReference type="PRINTS" id="PR00705">
    <property type="entry name" value="PAPAIN"/>
</dbReference>
<evidence type="ECO:0000256" key="1">
    <source>
        <dbReference type="ARBA" id="ARBA00008455"/>
    </source>
</evidence>
<dbReference type="PANTHER" id="PTHR12411">
    <property type="entry name" value="CYSTEINE PROTEASE FAMILY C1-RELATED"/>
    <property type="match status" value="1"/>
</dbReference>
<comment type="caution">
    <text evidence="10">The sequence shown here is derived from an EMBL/GenBank/DDBJ whole genome shotgun (WGS) entry which is preliminary data.</text>
</comment>
<dbReference type="PROSITE" id="PS00640">
    <property type="entry name" value="THIOL_PROTEASE_ASN"/>
    <property type="match status" value="1"/>
</dbReference>
<feature type="domain" description="Peptidase C1A papain C-terminal" evidence="8">
    <location>
        <begin position="138"/>
        <end position="358"/>
    </location>
</feature>
<evidence type="ECO:0000259" key="9">
    <source>
        <dbReference type="SMART" id="SM00848"/>
    </source>
</evidence>
<evidence type="ECO:0000256" key="3">
    <source>
        <dbReference type="ARBA" id="ARBA00022801"/>
    </source>
</evidence>
<comment type="similarity">
    <text evidence="1">Belongs to the peptidase C1 family.</text>
</comment>
<keyword evidence="6" id="KW-0325">Glycoprotein</keyword>
<dbReference type="InterPro" id="IPR025661">
    <property type="entry name" value="Pept_asp_AS"/>
</dbReference>
<dbReference type="InterPro" id="IPR038765">
    <property type="entry name" value="Papain-like_cys_pep_sf"/>
</dbReference>
<evidence type="ECO:0000313" key="10">
    <source>
        <dbReference type="EMBL" id="MED6169133.1"/>
    </source>
</evidence>
<dbReference type="Pfam" id="PF00112">
    <property type="entry name" value="Peptidase_C1"/>
    <property type="match status" value="1"/>
</dbReference>
<evidence type="ECO:0000256" key="2">
    <source>
        <dbReference type="ARBA" id="ARBA00022670"/>
    </source>
</evidence>
<keyword evidence="3" id="KW-0378">Hydrolase</keyword>
<accession>A0ABU6VA72</accession>
<dbReference type="InterPro" id="IPR013128">
    <property type="entry name" value="Peptidase_C1A"/>
</dbReference>
<protein>
    <submittedName>
        <fullName evidence="10">Uncharacterized protein</fullName>
    </submittedName>
</protein>
<evidence type="ECO:0000256" key="4">
    <source>
        <dbReference type="ARBA" id="ARBA00022807"/>
    </source>
</evidence>
<gene>
    <name evidence="10" type="ORF">PIB30_018471</name>
</gene>
<evidence type="ECO:0000256" key="7">
    <source>
        <dbReference type="SAM" id="SignalP"/>
    </source>
</evidence>
<feature type="domain" description="Cathepsin propeptide inhibitor" evidence="9">
    <location>
        <begin position="44"/>
        <end position="103"/>
    </location>
</feature>
<evidence type="ECO:0000256" key="5">
    <source>
        <dbReference type="ARBA" id="ARBA00023157"/>
    </source>
</evidence>
<feature type="signal peptide" evidence="7">
    <location>
        <begin position="1"/>
        <end position="27"/>
    </location>
</feature>
<reference evidence="10 11" key="1">
    <citation type="journal article" date="2023" name="Plants (Basel)">
        <title>Bridging the Gap: Combining Genomics and Transcriptomics Approaches to Understand Stylosanthes scabra, an Orphan Legume from the Brazilian Caatinga.</title>
        <authorList>
            <person name="Ferreira-Neto J.R.C."/>
            <person name="da Silva M.D."/>
            <person name="Binneck E."/>
            <person name="de Melo N.F."/>
            <person name="da Silva R.H."/>
            <person name="de Melo A.L.T.M."/>
            <person name="Pandolfi V."/>
            <person name="Bustamante F.O."/>
            <person name="Brasileiro-Vidal A.C."/>
            <person name="Benko-Iseppon A.M."/>
        </authorList>
    </citation>
    <scope>NUCLEOTIDE SEQUENCE [LARGE SCALE GENOMIC DNA]</scope>
    <source>
        <tissue evidence="10">Leaves</tissue>
    </source>
</reference>
<dbReference type="InterPro" id="IPR039417">
    <property type="entry name" value="Peptidase_C1A_papain-like"/>
</dbReference>
<dbReference type="Proteomes" id="UP001341840">
    <property type="component" value="Unassembled WGS sequence"/>
</dbReference>
<sequence>MASTIHIKNSIFAILIFLCTCTFRSRGGRVHSDESSSSIIVKKHEQWMALYGRVYKNKEEKIKRQEIFKQNLEFVERFKNDKERSKSFRVSLNHFSDLTDEEFVASYTGALHNEKAQPNINDDDDIKFGYQNMSLANIESNLDWRDKGAVNKIKQQGLCEACWAFSTVAAVEGLIKIKTGKLISLSEQQLVDCVEPNRDGCSPYDKNKAYVYMQNNVVTTESNYPYNSQDSGTCNQQIVMNNNNEAIKIKGYEMIPPNNEEELLKAVANQPVAVGIDGSEPAFKSYSGGIFTSDYCGKEINHAVTIVGYGVENDCSKYWLIRNSWGEFWGEGGYMKLERDIDDPRGSCGIAMFPAYPVL</sequence>
<organism evidence="10 11">
    <name type="scientific">Stylosanthes scabra</name>
    <dbReference type="NCBI Taxonomy" id="79078"/>
    <lineage>
        <taxon>Eukaryota</taxon>
        <taxon>Viridiplantae</taxon>
        <taxon>Streptophyta</taxon>
        <taxon>Embryophyta</taxon>
        <taxon>Tracheophyta</taxon>
        <taxon>Spermatophyta</taxon>
        <taxon>Magnoliopsida</taxon>
        <taxon>eudicotyledons</taxon>
        <taxon>Gunneridae</taxon>
        <taxon>Pentapetalae</taxon>
        <taxon>rosids</taxon>
        <taxon>fabids</taxon>
        <taxon>Fabales</taxon>
        <taxon>Fabaceae</taxon>
        <taxon>Papilionoideae</taxon>
        <taxon>50 kb inversion clade</taxon>
        <taxon>dalbergioids sensu lato</taxon>
        <taxon>Dalbergieae</taxon>
        <taxon>Pterocarpus clade</taxon>
        <taxon>Stylosanthes</taxon>
    </lineage>
</organism>
<dbReference type="SUPFAM" id="SSF54001">
    <property type="entry name" value="Cysteine proteinases"/>
    <property type="match status" value="1"/>
</dbReference>
<name>A0ABU6VA72_9FABA</name>
<keyword evidence="11" id="KW-1185">Reference proteome</keyword>
<dbReference type="InterPro" id="IPR013201">
    <property type="entry name" value="Prot_inhib_I29"/>
</dbReference>
<proteinExistence type="inferred from homology"/>
<dbReference type="PROSITE" id="PS00139">
    <property type="entry name" value="THIOL_PROTEASE_CYS"/>
    <property type="match status" value="1"/>
</dbReference>
<evidence type="ECO:0000313" key="11">
    <source>
        <dbReference type="Proteomes" id="UP001341840"/>
    </source>
</evidence>
<dbReference type="InterPro" id="IPR000169">
    <property type="entry name" value="Pept_cys_AS"/>
</dbReference>
<keyword evidence="2" id="KW-0645">Protease</keyword>
<dbReference type="Pfam" id="PF08246">
    <property type="entry name" value="Inhibitor_I29"/>
    <property type="match status" value="1"/>
</dbReference>
<evidence type="ECO:0000256" key="6">
    <source>
        <dbReference type="ARBA" id="ARBA00023180"/>
    </source>
</evidence>
<dbReference type="EMBL" id="JASCZI010151090">
    <property type="protein sequence ID" value="MED6169133.1"/>
    <property type="molecule type" value="Genomic_DNA"/>
</dbReference>
<dbReference type="SMART" id="SM00645">
    <property type="entry name" value="Pept_C1"/>
    <property type="match status" value="1"/>
</dbReference>
<dbReference type="SMART" id="SM00848">
    <property type="entry name" value="Inhibitor_I29"/>
    <property type="match status" value="1"/>
</dbReference>
<keyword evidence="5" id="KW-1015">Disulfide bond</keyword>
<dbReference type="PROSITE" id="PS00639">
    <property type="entry name" value="THIOL_PROTEASE_HIS"/>
    <property type="match status" value="1"/>
</dbReference>
<dbReference type="InterPro" id="IPR000668">
    <property type="entry name" value="Peptidase_C1A_C"/>
</dbReference>